<feature type="compositionally biased region" description="Low complexity" evidence="3">
    <location>
        <begin position="17"/>
        <end position="29"/>
    </location>
</feature>
<dbReference type="OrthoDB" id="41532at2759"/>
<dbReference type="PANTHER" id="PTHR43420">
    <property type="entry name" value="ACETYLTRANSFERASE"/>
    <property type="match status" value="1"/>
</dbReference>
<keyword evidence="6" id="KW-1185">Reference proteome</keyword>
<keyword evidence="1" id="KW-0808">Transferase</keyword>
<dbReference type="InterPro" id="IPR016181">
    <property type="entry name" value="Acyl_CoA_acyltransferase"/>
</dbReference>
<sequence length="255" mass="25123">MRGATFRQLAHGGRRGAAGPRAAAPAAAGAGDGGGAGRDQQAAERPVAQGFAAAAAAAAAAGASAAAVVVRVAVPGDAAALAALDAACAPEGSSGWSEGIYQADLQPGGPNLILLAELTQAGSQPQPQPDAEPQPQPETPGPDAAPVAGGTAAVVALAAGLEAGGEVSLTNLAVAPAARGVGLGRRMAEELLRRLGAERFPAVLEVRADNAAAQALYGRLDFEAAGRRRRYYADGGDSIVMIRQPAPLAPPRTPT</sequence>
<organism evidence="5 6">
    <name type="scientific">Gonium pectorale</name>
    <name type="common">Green alga</name>
    <dbReference type="NCBI Taxonomy" id="33097"/>
    <lineage>
        <taxon>Eukaryota</taxon>
        <taxon>Viridiplantae</taxon>
        <taxon>Chlorophyta</taxon>
        <taxon>core chlorophytes</taxon>
        <taxon>Chlorophyceae</taxon>
        <taxon>CS clade</taxon>
        <taxon>Chlamydomonadales</taxon>
        <taxon>Volvocaceae</taxon>
        <taxon>Gonium</taxon>
    </lineage>
</organism>
<feature type="region of interest" description="Disordered" evidence="3">
    <location>
        <begin position="121"/>
        <end position="147"/>
    </location>
</feature>
<proteinExistence type="predicted"/>
<feature type="domain" description="N-acetyltransferase" evidence="4">
    <location>
        <begin position="68"/>
        <end position="246"/>
    </location>
</feature>
<evidence type="ECO:0000313" key="6">
    <source>
        <dbReference type="Proteomes" id="UP000075714"/>
    </source>
</evidence>
<accession>A0A150GFE9</accession>
<dbReference type="Gene3D" id="3.40.630.30">
    <property type="match status" value="1"/>
</dbReference>
<dbReference type="InterPro" id="IPR050680">
    <property type="entry name" value="YpeA/RimI_acetyltransf"/>
</dbReference>
<evidence type="ECO:0000259" key="4">
    <source>
        <dbReference type="PROSITE" id="PS51186"/>
    </source>
</evidence>
<comment type="caution">
    <text evidence="5">The sequence shown here is derived from an EMBL/GenBank/DDBJ whole genome shotgun (WGS) entry which is preliminary data.</text>
</comment>
<evidence type="ECO:0000256" key="2">
    <source>
        <dbReference type="ARBA" id="ARBA00023315"/>
    </source>
</evidence>
<dbReference type="EMBL" id="LSYV01000028">
    <property type="protein sequence ID" value="KXZ48554.1"/>
    <property type="molecule type" value="Genomic_DNA"/>
</dbReference>
<keyword evidence="2" id="KW-0012">Acyltransferase</keyword>
<dbReference type="PANTHER" id="PTHR43420:SF44">
    <property type="entry name" value="ACETYLTRANSFERASE YPEA"/>
    <property type="match status" value="1"/>
</dbReference>
<dbReference type="CDD" id="cd04301">
    <property type="entry name" value="NAT_SF"/>
    <property type="match status" value="1"/>
</dbReference>
<gene>
    <name evidence="5" type="ORF">GPECTOR_27g725</name>
</gene>
<evidence type="ECO:0000256" key="1">
    <source>
        <dbReference type="ARBA" id="ARBA00022679"/>
    </source>
</evidence>
<feature type="compositionally biased region" description="Pro residues" evidence="3">
    <location>
        <begin position="126"/>
        <end position="140"/>
    </location>
</feature>
<dbReference type="STRING" id="33097.A0A150GFE9"/>
<feature type="region of interest" description="Disordered" evidence="3">
    <location>
        <begin position="1"/>
        <end position="43"/>
    </location>
</feature>
<reference evidence="6" key="1">
    <citation type="journal article" date="2016" name="Nat. Commun.">
        <title>The Gonium pectorale genome demonstrates co-option of cell cycle regulation during the evolution of multicellularity.</title>
        <authorList>
            <person name="Hanschen E.R."/>
            <person name="Marriage T.N."/>
            <person name="Ferris P.J."/>
            <person name="Hamaji T."/>
            <person name="Toyoda A."/>
            <person name="Fujiyama A."/>
            <person name="Neme R."/>
            <person name="Noguchi H."/>
            <person name="Minakuchi Y."/>
            <person name="Suzuki M."/>
            <person name="Kawai-Toyooka H."/>
            <person name="Smith D.R."/>
            <person name="Sparks H."/>
            <person name="Anderson J."/>
            <person name="Bakaric R."/>
            <person name="Luria V."/>
            <person name="Karger A."/>
            <person name="Kirschner M.W."/>
            <person name="Durand P.M."/>
            <person name="Michod R.E."/>
            <person name="Nozaki H."/>
            <person name="Olson B.J."/>
        </authorList>
    </citation>
    <scope>NUCLEOTIDE SEQUENCE [LARGE SCALE GENOMIC DNA]</scope>
    <source>
        <strain evidence="6">NIES-2863</strain>
    </source>
</reference>
<dbReference type="InterPro" id="IPR000182">
    <property type="entry name" value="GNAT_dom"/>
</dbReference>
<dbReference type="PROSITE" id="PS51186">
    <property type="entry name" value="GNAT"/>
    <property type="match status" value="1"/>
</dbReference>
<dbReference type="Pfam" id="PF00583">
    <property type="entry name" value="Acetyltransf_1"/>
    <property type="match status" value="1"/>
</dbReference>
<name>A0A150GFE9_GONPE</name>
<dbReference type="AlphaFoldDB" id="A0A150GFE9"/>
<protein>
    <recommendedName>
        <fullName evidence="4">N-acetyltransferase domain-containing protein</fullName>
    </recommendedName>
</protein>
<dbReference type="GO" id="GO:0016747">
    <property type="term" value="F:acyltransferase activity, transferring groups other than amino-acyl groups"/>
    <property type="evidence" value="ECO:0007669"/>
    <property type="project" value="InterPro"/>
</dbReference>
<evidence type="ECO:0000256" key="3">
    <source>
        <dbReference type="SAM" id="MobiDB-lite"/>
    </source>
</evidence>
<dbReference type="SUPFAM" id="SSF55729">
    <property type="entry name" value="Acyl-CoA N-acyltransferases (Nat)"/>
    <property type="match status" value="1"/>
</dbReference>
<evidence type="ECO:0000313" key="5">
    <source>
        <dbReference type="EMBL" id="KXZ48554.1"/>
    </source>
</evidence>
<dbReference type="Proteomes" id="UP000075714">
    <property type="component" value="Unassembled WGS sequence"/>
</dbReference>